<evidence type="ECO:0000256" key="4">
    <source>
        <dbReference type="ARBA" id="ARBA00022692"/>
    </source>
</evidence>
<feature type="transmembrane region" description="Helical" evidence="9">
    <location>
        <begin position="218"/>
        <end position="244"/>
    </location>
</feature>
<dbReference type="EMBL" id="BMCK01000001">
    <property type="protein sequence ID" value="GGD11647.1"/>
    <property type="molecule type" value="Genomic_DNA"/>
</dbReference>
<dbReference type="Proteomes" id="UP000630594">
    <property type="component" value="Unassembled WGS sequence"/>
</dbReference>
<keyword evidence="2" id="KW-1003">Cell membrane</keyword>
<keyword evidence="5 9" id="KW-1133">Transmembrane helix</keyword>
<organism evidence="10 11">
    <name type="scientific">Nocardioides daphniae</name>
    <dbReference type="NCBI Taxonomy" id="402297"/>
    <lineage>
        <taxon>Bacteria</taxon>
        <taxon>Bacillati</taxon>
        <taxon>Actinomycetota</taxon>
        <taxon>Actinomycetes</taxon>
        <taxon>Propionibacteriales</taxon>
        <taxon>Nocardioidaceae</taxon>
        <taxon>Nocardioides</taxon>
    </lineage>
</organism>
<dbReference type="InterPro" id="IPR018584">
    <property type="entry name" value="GT87"/>
</dbReference>
<evidence type="ECO:0000256" key="3">
    <source>
        <dbReference type="ARBA" id="ARBA00022679"/>
    </source>
</evidence>
<keyword evidence="4 9" id="KW-0812">Transmembrane</keyword>
<evidence type="ECO:0000256" key="2">
    <source>
        <dbReference type="ARBA" id="ARBA00022475"/>
    </source>
</evidence>
<comment type="subcellular location">
    <subcellularLocation>
        <location evidence="1">Cell membrane</location>
        <topology evidence="1">Multi-pass membrane protein</topology>
    </subcellularLocation>
</comment>
<dbReference type="InterPro" id="IPR016570">
    <property type="entry name" value="UCP010361"/>
</dbReference>
<feature type="transmembrane region" description="Helical" evidence="9">
    <location>
        <begin position="348"/>
        <end position="372"/>
    </location>
</feature>
<feature type="transmembrane region" description="Helical" evidence="9">
    <location>
        <begin position="318"/>
        <end position="336"/>
    </location>
</feature>
<protein>
    <submittedName>
        <fullName evidence="10">Membrane protein</fullName>
    </submittedName>
</protein>
<accession>A0ABQ1Q422</accession>
<comment type="similarity">
    <text evidence="7">Belongs to the glycosyltransferase 87 family.</text>
</comment>
<dbReference type="Pfam" id="PF09594">
    <property type="entry name" value="GT87"/>
    <property type="match status" value="1"/>
</dbReference>
<dbReference type="RefSeq" id="WP_229721398.1">
    <property type="nucleotide sequence ID" value="NZ_BMCK01000001.1"/>
</dbReference>
<evidence type="ECO:0000256" key="8">
    <source>
        <dbReference type="SAM" id="MobiDB-lite"/>
    </source>
</evidence>
<feature type="transmembrane region" description="Helical" evidence="9">
    <location>
        <begin position="150"/>
        <end position="170"/>
    </location>
</feature>
<keyword evidence="11" id="KW-1185">Reference proteome</keyword>
<gene>
    <name evidence="10" type="ORF">GCM10007231_08100</name>
</gene>
<name>A0ABQ1Q422_9ACTN</name>
<feature type="transmembrane region" description="Helical" evidence="9">
    <location>
        <begin position="384"/>
        <end position="403"/>
    </location>
</feature>
<proteinExistence type="inferred from homology"/>
<evidence type="ECO:0000256" key="7">
    <source>
        <dbReference type="ARBA" id="ARBA00024033"/>
    </source>
</evidence>
<evidence type="ECO:0000256" key="9">
    <source>
        <dbReference type="SAM" id="Phobius"/>
    </source>
</evidence>
<comment type="caution">
    <text evidence="10">The sequence shown here is derived from an EMBL/GenBank/DDBJ whole genome shotgun (WGS) entry which is preliminary data.</text>
</comment>
<evidence type="ECO:0000256" key="6">
    <source>
        <dbReference type="ARBA" id="ARBA00023136"/>
    </source>
</evidence>
<dbReference type="PIRSF" id="PIRSF010361">
    <property type="entry name" value="UCP010361"/>
    <property type="match status" value="1"/>
</dbReference>
<feature type="transmembrane region" description="Helical" evidence="9">
    <location>
        <begin position="251"/>
        <end position="274"/>
    </location>
</feature>
<keyword evidence="3" id="KW-0808">Transferase</keyword>
<sequence>MSESSWVHPTRDDPTVAALSESVGGPMGRRAGRHPWWSPVRVLLLLTALTFAAGMLSKAPCAEEEWQDTTQRYSHMCYSDLPYLYGWRGMSDLHWPYTDDPEVRAEFEVMEYPVGISYWAWGTGIVTWALSGAPDVDDPERDLAREGTVYVAVNAVGFGLVALATTWLLAGVTRRRPWDAAGFALAPTLALTGIMNWDLLAVVFVAGAAWAWARERPVLTGVLIGLGTAVKLYPLFLLGAVLVLCLRNRRWAALASAFSAAVIAWLLANVPALVTGPAEWKVFWTFNSDRGADLGSVWLLAQQWMGPGAWIDVDTINLGSWAFFLLWCAGVLVLGLKAPSTPRFAQLGFLILAGFLLVNKVYSPQYVLWLLPLAVLAHPRWRDLLIWQAGEIFYFAAVWWWLGGFLAPAQGEYSVVYWAAIVLRLAAQLWLVTMVVRGVLDPDEDPVGREEPRETASLRT</sequence>
<feature type="transmembrane region" description="Helical" evidence="9">
    <location>
        <begin position="112"/>
        <end position="130"/>
    </location>
</feature>
<evidence type="ECO:0000313" key="11">
    <source>
        <dbReference type="Proteomes" id="UP000630594"/>
    </source>
</evidence>
<evidence type="ECO:0000313" key="10">
    <source>
        <dbReference type="EMBL" id="GGD11647.1"/>
    </source>
</evidence>
<reference evidence="11" key="1">
    <citation type="journal article" date="2019" name="Int. J. Syst. Evol. Microbiol.">
        <title>The Global Catalogue of Microorganisms (GCM) 10K type strain sequencing project: providing services to taxonomists for standard genome sequencing and annotation.</title>
        <authorList>
            <consortium name="The Broad Institute Genomics Platform"/>
            <consortium name="The Broad Institute Genome Sequencing Center for Infectious Disease"/>
            <person name="Wu L."/>
            <person name="Ma J."/>
        </authorList>
    </citation>
    <scope>NUCLEOTIDE SEQUENCE [LARGE SCALE GENOMIC DNA]</scope>
    <source>
        <strain evidence="11">CCM 7403</strain>
    </source>
</reference>
<feature type="transmembrane region" description="Helical" evidence="9">
    <location>
        <begin position="415"/>
        <end position="436"/>
    </location>
</feature>
<evidence type="ECO:0000256" key="5">
    <source>
        <dbReference type="ARBA" id="ARBA00022989"/>
    </source>
</evidence>
<feature type="region of interest" description="Disordered" evidence="8">
    <location>
        <begin position="1"/>
        <end position="30"/>
    </location>
</feature>
<keyword evidence="6 9" id="KW-0472">Membrane</keyword>
<feature type="transmembrane region" description="Helical" evidence="9">
    <location>
        <begin position="182"/>
        <end position="212"/>
    </location>
</feature>
<evidence type="ECO:0000256" key="1">
    <source>
        <dbReference type="ARBA" id="ARBA00004651"/>
    </source>
</evidence>